<accession>A0A073JZU7</accession>
<name>A0A073JZU7_9BACI</name>
<dbReference type="Gene3D" id="3.40.50.720">
    <property type="entry name" value="NAD(P)-binding Rossmann-like Domain"/>
    <property type="match status" value="1"/>
</dbReference>
<dbReference type="eggNOG" id="COG1028">
    <property type="taxonomic scope" value="Bacteria"/>
</dbReference>
<comment type="caution">
    <text evidence="3">The sequence shown here is derived from an EMBL/GenBank/DDBJ whole genome shotgun (WGS) entry which is preliminary data.</text>
</comment>
<protein>
    <recommendedName>
        <fullName evidence="5">SDR family oxidoreductase</fullName>
    </recommendedName>
</protein>
<organism evidence="3 4">
    <name type="scientific">Bacillus manliponensis</name>
    <dbReference type="NCBI Taxonomy" id="574376"/>
    <lineage>
        <taxon>Bacteria</taxon>
        <taxon>Bacillati</taxon>
        <taxon>Bacillota</taxon>
        <taxon>Bacilli</taxon>
        <taxon>Bacillales</taxon>
        <taxon>Bacillaceae</taxon>
        <taxon>Bacillus</taxon>
        <taxon>Bacillus cereus group</taxon>
    </lineage>
</organism>
<comment type="similarity">
    <text evidence="1">Belongs to the short-chain dehydrogenases/reductases (SDR) family.</text>
</comment>
<dbReference type="PANTHER" id="PTHR42879">
    <property type="entry name" value="3-OXOACYL-(ACYL-CARRIER-PROTEIN) REDUCTASE"/>
    <property type="match status" value="1"/>
</dbReference>
<keyword evidence="4" id="KW-1185">Reference proteome</keyword>
<gene>
    <name evidence="3" type="ORF">BAMA_21020</name>
</gene>
<evidence type="ECO:0000256" key="2">
    <source>
        <dbReference type="ARBA" id="ARBA00023002"/>
    </source>
</evidence>
<evidence type="ECO:0008006" key="5">
    <source>
        <dbReference type="Google" id="ProtNLM"/>
    </source>
</evidence>
<keyword evidence="2" id="KW-0560">Oxidoreductase</keyword>
<proteinExistence type="inferred from homology"/>
<dbReference type="RefSeq" id="WP_034638545.1">
    <property type="nucleotide sequence ID" value="NZ_CBCSJC010000015.1"/>
</dbReference>
<dbReference type="InterPro" id="IPR002347">
    <property type="entry name" value="SDR_fam"/>
</dbReference>
<sequence length="257" mass="27647">MDLKLSGKKALIVGGSRGIGKATARQLALEGVDCTICSRNESSLKITAEELAQETKRNIYPIVADTTDPESILNLVEKSAAAMGSIDILINSGARVGGFEPEDFHSIKDELILKDFEEKYMGYFRCIRAVAPYMIENNWGRIISISGLAARIGGNYFSSGPRNASVVHLTKSASLELGKHGINVNAVYPGIVDTEMFRNRVTNEEAVRQMASLNALGRLITVEEIANVITFLASPLAASITGDVISVTGGIGDTVYY</sequence>
<dbReference type="GO" id="GO:0016491">
    <property type="term" value="F:oxidoreductase activity"/>
    <property type="evidence" value="ECO:0007669"/>
    <property type="project" value="UniProtKB-KW"/>
</dbReference>
<dbReference type="GO" id="GO:0008206">
    <property type="term" value="P:bile acid metabolic process"/>
    <property type="evidence" value="ECO:0007669"/>
    <property type="project" value="UniProtKB-ARBA"/>
</dbReference>
<evidence type="ECO:0000256" key="1">
    <source>
        <dbReference type="ARBA" id="ARBA00006484"/>
    </source>
</evidence>
<dbReference type="SUPFAM" id="SSF51735">
    <property type="entry name" value="NAD(P)-binding Rossmann-fold domains"/>
    <property type="match status" value="1"/>
</dbReference>
<dbReference type="AlphaFoldDB" id="A0A073JZU7"/>
<dbReference type="Pfam" id="PF13561">
    <property type="entry name" value="adh_short_C2"/>
    <property type="match status" value="1"/>
</dbReference>
<dbReference type="InterPro" id="IPR036291">
    <property type="entry name" value="NAD(P)-bd_dom_sf"/>
</dbReference>
<evidence type="ECO:0000313" key="3">
    <source>
        <dbReference type="EMBL" id="KEK19727.1"/>
    </source>
</evidence>
<evidence type="ECO:0000313" key="4">
    <source>
        <dbReference type="Proteomes" id="UP000027822"/>
    </source>
</evidence>
<dbReference type="OrthoDB" id="9804774at2"/>
<dbReference type="EMBL" id="JOTN01000006">
    <property type="protein sequence ID" value="KEK19727.1"/>
    <property type="molecule type" value="Genomic_DNA"/>
</dbReference>
<dbReference type="InterPro" id="IPR050259">
    <property type="entry name" value="SDR"/>
</dbReference>
<dbReference type="PANTHER" id="PTHR42879:SF6">
    <property type="entry name" value="NADPH-DEPENDENT REDUCTASE BACG"/>
    <property type="match status" value="1"/>
</dbReference>
<dbReference type="PRINTS" id="PR00081">
    <property type="entry name" value="GDHRDH"/>
</dbReference>
<dbReference type="Proteomes" id="UP000027822">
    <property type="component" value="Unassembled WGS sequence"/>
</dbReference>
<reference evidence="3 4" key="1">
    <citation type="submission" date="2014-06" db="EMBL/GenBank/DDBJ databases">
        <title>Draft genome sequence of Bacillus manliponensis JCM 15802 (MCCC 1A00708).</title>
        <authorList>
            <person name="Lai Q."/>
            <person name="Liu Y."/>
            <person name="Shao Z."/>
        </authorList>
    </citation>
    <scope>NUCLEOTIDE SEQUENCE [LARGE SCALE GENOMIC DNA]</scope>
    <source>
        <strain evidence="3 4">JCM 15802</strain>
    </source>
</reference>
<dbReference type="STRING" id="574376.BAMA_21020"/>
<dbReference type="FunFam" id="3.40.50.720:FF:000084">
    <property type="entry name" value="Short-chain dehydrogenase reductase"/>
    <property type="match status" value="1"/>
</dbReference>